<proteinExistence type="predicted"/>
<reference evidence="1 2" key="1">
    <citation type="submission" date="2014-04" db="EMBL/GenBank/DDBJ databases">
        <authorList>
            <consortium name="DOE Joint Genome Institute"/>
            <person name="Kuo A."/>
            <person name="Kohler A."/>
            <person name="Costa M.D."/>
            <person name="Nagy L.G."/>
            <person name="Floudas D."/>
            <person name="Copeland A."/>
            <person name="Barry K.W."/>
            <person name="Cichocki N."/>
            <person name="Veneault-Fourrey C."/>
            <person name="LaButti K."/>
            <person name="Lindquist E.A."/>
            <person name="Lipzen A."/>
            <person name="Lundell T."/>
            <person name="Morin E."/>
            <person name="Murat C."/>
            <person name="Sun H."/>
            <person name="Tunlid A."/>
            <person name="Henrissat B."/>
            <person name="Grigoriev I.V."/>
            <person name="Hibbett D.S."/>
            <person name="Martin F."/>
            <person name="Nordberg H.P."/>
            <person name="Cantor M.N."/>
            <person name="Hua S.X."/>
        </authorList>
    </citation>
    <scope>NUCLEOTIDE SEQUENCE [LARGE SCALE GENOMIC DNA]</scope>
    <source>
        <strain evidence="1 2">Marx 270</strain>
    </source>
</reference>
<evidence type="ECO:0000313" key="2">
    <source>
        <dbReference type="Proteomes" id="UP000054217"/>
    </source>
</evidence>
<evidence type="ECO:0000313" key="1">
    <source>
        <dbReference type="EMBL" id="KIN99408.1"/>
    </source>
</evidence>
<dbReference type="HOGENOM" id="CLU_3107398_0_0_1"/>
<reference evidence="2" key="2">
    <citation type="submission" date="2015-01" db="EMBL/GenBank/DDBJ databases">
        <title>Evolutionary Origins and Diversification of the Mycorrhizal Mutualists.</title>
        <authorList>
            <consortium name="DOE Joint Genome Institute"/>
            <consortium name="Mycorrhizal Genomics Consortium"/>
            <person name="Kohler A."/>
            <person name="Kuo A."/>
            <person name="Nagy L.G."/>
            <person name="Floudas D."/>
            <person name="Copeland A."/>
            <person name="Barry K.W."/>
            <person name="Cichocki N."/>
            <person name="Veneault-Fourrey C."/>
            <person name="LaButti K."/>
            <person name="Lindquist E.A."/>
            <person name="Lipzen A."/>
            <person name="Lundell T."/>
            <person name="Morin E."/>
            <person name="Murat C."/>
            <person name="Riley R."/>
            <person name="Ohm R."/>
            <person name="Sun H."/>
            <person name="Tunlid A."/>
            <person name="Henrissat B."/>
            <person name="Grigoriev I.V."/>
            <person name="Hibbett D.S."/>
            <person name="Martin F."/>
        </authorList>
    </citation>
    <scope>NUCLEOTIDE SEQUENCE [LARGE SCALE GENOMIC DNA]</scope>
    <source>
        <strain evidence="2">Marx 270</strain>
    </source>
</reference>
<dbReference type="Proteomes" id="UP000054217">
    <property type="component" value="Unassembled WGS sequence"/>
</dbReference>
<accession>A0A0C3NW61</accession>
<name>A0A0C3NW61_PISTI</name>
<gene>
    <name evidence="1" type="ORF">M404DRAFT_1004686</name>
</gene>
<organism evidence="1 2">
    <name type="scientific">Pisolithus tinctorius Marx 270</name>
    <dbReference type="NCBI Taxonomy" id="870435"/>
    <lineage>
        <taxon>Eukaryota</taxon>
        <taxon>Fungi</taxon>
        <taxon>Dikarya</taxon>
        <taxon>Basidiomycota</taxon>
        <taxon>Agaricomycotina</taxon>
        <taxon>Agaricomycetes</taxon>
        <taxon>Agaricomycetidae</taxon>
        <taxon>Boletales</taxon>
        <taxon>Sclerodermatineae</taxon>
        <taxon>Pisolithaceae</taxon>
        <taxon>Pisolithus</taxon>
    </lineage>
</organism>
<dbReference type="EMBL" id="KN832005">
    <property type="protein sequence ID" value="KIN99408.1"/>
    <property type="molecule type" value="Genomic_DNA"/>
</dbReference>
<dbReference type="AlphaFoldDB" id="A0A0C3NW61"/>
<sequence length="51" mass="6131">MQSVFSHTFWLISEHDCTTVKFEFVVFIVRLLLLHVCGKVRTGSRERDWYL</sequence>
<keyword evidence="2" id="KW-1185">Reference proteome</keyword>
<dbReference type="InParanoid" id="A0A0C3NW61"/>
<protein>
    <submittedName>
        <fullName evidence="1">Uncharacterized protein</fullName>
    </submittedName>
</protein>